<keyword evidence="2" id="KW-1185">Reference proteome</keyword>
<gene>
    <name evidence="1" type="ORF">F5148DRAFT_1165993</name>
</gene>
<proteinExistence type="predicted"/>
<reference evidence="1" key="1">
    <citation type="submission" date="2021-03" db="EMBL/GenBank/DDBJ databases">
        <title>Evolutionary priming and transition to the ectomycorrhizal habit in an iconic lineage of mushroom-forming fungi: is preadaptation a requirement?</title>
        <authorList>
            <consortium name="DOE Joint Genome Institute"/>
            <person name="Looney B.P."/>
            <person name="Miyauchi S."/>
            <person name="Morin E."/>
            <person name="Drula E."/>
            <person name="Courty P.E."/>
            <person name="Chicoki N."/>
            <person name="Fauchery L."/>
            <person name="Kohler A."/>
            <person name="Kuo A."/>
            <person name="LaButti K."/>
            <person name="Pangilinan J."/>
            <person name="Lipzen A."/>
            <person name="Riley R."/>
            <person name="Andreopoulos W."/>
            <person name="He G."/>
            <person name="Johnson J."/>
            <person name="Barry K.W."/>
            <person name="Grigoriev I.V."/>
            <person name="Nagy L."/>
            <person name="Hibbett D."/>
            <person name="Henrissat B."/>
            <person name="Matheny P.B."/>
            <person name="Labbe J."/>
            <person name="Martin A.F."/>
        </authorList>
    </citation>
    <scope>NUCLEOTIDE SEQUENCE</scope>
    <source>
        <strain evidence="1">BPL698</strain>
    </source>
</reference>
<dbReference type="EMBL" id="JAGFNK010000013">
    <property type="protein sequence ID" value="KAI9512071.1"/>
    <property type="molecule type" value="Genomic_DNA"/>
</dbReference>
<sequence>MATAGSSPTPQWDSRNNGFIPPAQLNRLRQASPLAREFVSSERPRSMATDAPPSQGSYALRPSLPTSSNHARSSSFFAFLKPNDNVPSTMPARTAEPGQQRQVPADEQGRLSADTRQPHPPPSSTLDRVQSLPTLGQSQPPPPQLHPEIRSVVNLTHAHAHKVYMSGPLVRRIERLPDGHHPAKDEGWREVWAQLGGTTLSVWDMKEIEEARAQGKEVPPTYINVTDAFVQVLGAVTIPASLGKPVQKYNNVVTLNTAGSNLILFSCPNAAALISWATALRLSAWEKARLEEVYTAHLIRITLGDGHDTPSTLVRGRREGWVRIRIAGQTDWKHLWMAIIAGPPPPDTPGSPPKPTSPPPEPQHKRRISSLFGRDNNQSQAPPTAPLLVFYPSPKPKDRKKPFLTLRNVSQAFAVYPERPELINKSTLMKIEGTIGDQEVAMSMRKREGWVLVMPELEAGVPQANETIRWLIAFHDAFSLYGRPRAYSWDPRDQASMMFAYPVGPARDSLFLERESAETMDPRDDQTSTVRSRLLNILSLRLQVNSPQSAASKSQSSTLSSTIPSLLSTEGQAKAAPQNGYPLHMPPLNIGSPGPEAAMRRALTPIVEGSVISENPNRLPIVGAAIPSNDAALKQEQSETPSPAPVSLPSVYTPTEGSSVPVSPPVERSEESSTAKPSTANGISLTDGGRSERPSVDGTRPKDAGAVSPTSPASLQSSTASPPSLSPTISNLPSSVSPVKVPRRSPSPKFSVLTSPHSMTDSPARPNPNQSFSEFATESRPPLPAPLVPRAAPIQPSLPSRDSVQTTDSSRDGVHGIYDEAGALYYIQQVEQGALDEDQPTPEGDDKELSLIREISHPSHPQFIPPAISPLRPKTASPPPPPTASSSRLLPSIDTSHRKPPIQPLPRTPTLDYGPDRRPAGARAAPVSNRQDAQSSTAQLSRNLSMRSAVNAQQGNTSQSEDPDADALAALTFLERHQDDGPVAPAPMASPPQAVASRPSQETPAIVEPDAQPQTPESENTSAYRSSFAPSKNAMQRKARSDAHQAAHEAATHRPGHGEGKTKGKSKSVGAWGDSSDEEEEEEEEEDVDSDGEPVAPRDDRSVSNYAASINQRSRISSPRGSSPLASGGDVQPAQPHPRPPRNLPPVPIPRGQAHDVDALGPRRPDQFDAGRRSYYEDGVSHGYAAPQGPIPTHAPAPVPPRHMWSQVLDPGHTPGAVPENSNTRDTFIQLESPAQTMTKAFTPHGLLSAGLQDKEDRSAKRQEELARETGASLINVPSKPLPPQTGLLGAITAHERDRKREGGVGAALTEREREKRLAEERQRKLDELQRQQLEQMQQGGSLYGQQLSGYNPMMNPMMMGMNPMMTPFMGYPGIMPGFGNPQHMFAAQQAAQAYQQAMLSLSQAGSQIGGEGGIPAPMSGVMTSGGIGGPSPAPLNPMMTTPTPLSPMMTGGGMGMGAFDPRFSMMMMNPMAMGMGLGSPGMMGTPMGMGMPMNTGAGFVDPRMSQFDPGLQAPSPNYLQSSRPTSSNLGPNPNASPAPSDGARRSASASPRPPH</sequence>
<evidence type="ECO:0000313" key="1">
    <source>
        <dbReference type="EMBL" id="KAI9512071.1"/>
    </source>
</evidence>
<accession>A0ACC0ULH4</accession>
<organism evidence="1 2">
    <name type="scientific">Russula earlei</name>
    <dbReference type="NCBI Taxonomy" id="71964"/>
    <lineage>
        <taxon>Eukaryota</taxon>
        <taxon>Fungi</taxon>
        <taxon>Dikarya</taxon>
        <taxon>Basidiomycota</taxon>
        <taxon>Agaricomycotina</taxon>
        <taxon>Agaricomycetes</taxon>
        <taxon>Russulales</taxon>
        <taxon>Russulaceae</taxon>
        <taxon>Russula</taxon>
    </lineage>
</organism>
<evidence type="ECO:0000313" key="2">
    <source>
        <dbReference type="Proteomes" id="UP001207468"/>
    </source>
</evidence>
<comment type="caution">
    <text evidence="1">The sequence shown here is derived from an EMBL/GenBank/DDBJ whole genome shotgun (WGS) entry which is preliminary data.</text>
</comment>
<dbReference type="Proteomes" id="UP001207468">
    <property type="component" value="Unassembled WGS sequence"/>
</dbReference>
<protein>
    <submittedName>
        <fullName evidence="1">Uncharacterized protein</fullName>
    </submittedName>
</protein>
<name>A0ACC0ULH4_9AGAM</name>